<reference evidence="1 2" key="1">
    <citation type="journal article" date="2022" name="bioRxiv">
        <title>The genome of the oomycete Peronosclerospora sorghi, a cosmopolitan pathogen of maize and sorghum, is inflated with dispersed pseudogenes.</title>
        <authorList>
            <person name="Fletcher K."/>
            <person name="Martin F."/>
            <person name="Isakeit T."/>
            <person name="Cavanaugh K."/>
            <person name="Magill C."/>
            <person name="Michelmore R."/>
        </authorList>
    </citation>
    <scope>NUCLEOTIDE SEQUENCE [LARGE SCALE GENOMIC DNA]</scope>
    <source>
        <strain evidence="1">P6</strain>
    </source>
</reference>
<protein>
    <submittedName>
        <fullName evidence="1">Uncharacterized protein</fullName>
    </submittedName>
</protein>
<sequence length="138" mass="16312">MNSVEQAVQQYVVPREDVTNIAQINQNLQVLRERLSIVYEFVIEKRKRLLVAVESAFGESFEEKKERLRETSSLAATSESKDWDLVAFIVKSNDDLRQEVLCQQIIRQLQDIFENADLPLRLLPYERNYCDFSVYWHN</sequence>
<organism evidence="1 2">
    <name type="scientific">Peronosclerospora sorghi</name>
    <dbReference type="NCBI Taxonomy" id="230839"/>
    <lineage>
        <taxon>Eukaryota</taxon>
        <taxon>Sar</taxon>
        <taxon>Stramenopiles</taxon>
        <taxon>Oomycota</taxon>
        <taxon>Peronosporomycetes</taxon>
        <taxon>Peronosporales</taxon>
        <taxon>Peronosporaceae</taxon>
        <taxon>Peronosclerospora</taxon>
    </lineage>
</organism>
<gene>
    <name evidence="1" type="ORF">PsorP6_012564</name>
</gene>
<comment type="caution">
    <text evidence="1">The sequence shown here is derived from an EMBL/GenBank/DDBJ whole genome shotgun (WGS) entry which is preliminary data.</text>
</comment>
<dbReference type="Proteomes" id="UP001163321">
    <property type="component" value="Chromosome 13"/>
</dbReference>
<proteinExistence type="predicted"/>
<accession>A0ACC0WJ80</accession>
<evidence type="ECO:0000313" key="1">
    <source>
        <dbReference type="EMBL" id="KAI9917973.1"/>
    </source>
</evidence>
<evidence type="ECO:0000313" key="2">
    <source>
        <dbReference type="Proteomes" id="UP001163321"/>
    </source>
</evidence>
<name>A0ACC0WJ80_9STRA</name>
<keyword evidence="2" id="KW-1185">Reference proteome</keyword>
<dbReference type="EMBL" id="CM047592">
    <property type="protein sequence ID" value="KAI9917973.1"/>
    <property type="molecule type" value="Genomic_DNA"/>
</dbReference>